<proteinExistence type="predicted"/>
<accession>A0A1I7UED2</accession>
<feature type="transmembrane region" description="Helical" evidence="1">
    <location>
        <begin position="196"/>
        <end position="216"/>
    </location>
</feature>
<keyword evidence="1" id="KW-0472">Membrane</keyword>
<protein>
    <submittedName>
        <fullName evidence="3">Transmembrane protein</fullName>
    </submittedName>
</protein>
<dbReference type="AlphaFoldDB" id="A0A1I7UED2"/>
<reference evidence="3" key="1">
    <citation type="submission" date="2016-11" db="UniProtKB">
        <authorList>
            <consortium name="WormBaseParasite"/>
        </authorList>
    </citation>
    <scope>IDENTIFICATION</scope>
</reference>
<evidence type="ECO:0000313" key="3">
    <source>
        <dbReference type="WBParaSite" id="Csp11.Scaffold629.g8473.t2"/>
    </source>
</evidence>
<name>A0A1I7UED2_9PELO</name>
<evidence type="ECO:0000256" key="1">
    <source>
        <dbReference type="SAM" id="Phobius"/>
    </source>
</evidence>
<dbReference type="Proteomes" id="UP000095282">
    <property type="component" value="Unplaced"/>
</dbReference>
<organism evidence="2 3">
    <name type="scientific">Caenorhabditis tropicalis</name>
    <dbReference type="NCBI Taxonomy" id="1561998"/>
    <lineage>
        <taxon>Eukaryota</taxon>
        <taxon>Metazoa</taxon>
        <taxon>Ecdysozoa</taxon>
        <taxon>Nematoda</taxon>
        <taxon>Chromadorea</taxon>
        <taxon>Rhabditida</taxon>
        <taxon>Rhabditina</taxon>
        <taxon>Rhabditomorpha</taxon>
        <taxon>Rhabditoidea</taxon>
        <taxon>Rhabditidae</taxon>
        <taxon>Peloderinae</taxon>
        <taxon>Caenorhabditis</taxon>
    </lineage>
</organism>
<keyword evidence="2" id="KW-1185">Reference proteome</keyword>
<evidence type="ECO:0000313" key="2">
    <source>
        <dbReference type="Proteomes" id="UP000095282"/>
    </source>
</evidence>
<dbReference type="WBParaSite" id="Csp11.Scaffold629.g8473.t2">
    <property type="protein sequence ID" value="Csp11.Scaffold629.g8473.t2"/>
    <property type="gene ID" value="Csp11.Scaffold629.g8473"/>
</dbReference>
<keyword evidence="1" id="KW-1133">Transmembrane helix</keyword>
<keyword evidence="1" id="KW-0812">Transmembrane</keyword>
<sequence>MEMLLLTEIVRLSSYSLTYYDYSAENGTVPDPEVSTFLNNLTRIGGRLVINEINSQTSINFKNLKEVGKYKNGDELLPNIEIKSNVVEQITFPRIQSNECVPPGSYNPKINSEKTCIRIQNNQDPSENPLNITFENGKISNEETRDFTNDLLKMRILPPSEKIKIENEDSLEKRTEKYREFDWHSDAYDGIIELNAVFSIFIMAGMIAAPVAVFYLHKKLFDVAYVSVDMGDEKSNKDLFDDDEYFNVDDKRDSGMDDLGSI</sequence>